<evidence type="ECO:0000256" key="3">
    <source>
        <dbReference type="ARBA" id="ARBA00022448"/>
    </source>
</evidence>
<keyword evidence="5" id="KW-0256">Endoplasmic reticulum</keyword>
<proteinExistence type="inferred from homology"/>
<dbReference type="GO" id="GO:0005789">
    <property type="term" value="C:endoplasmic reticulum membrane"/>
    <property type="evidence" value="ECO:0007669"/>
    <property type="project" value="UniProtKB-SubCell"/>
</dbReference>
<reference evidence="13 14" key="1">
    <citation type="submission" date="2024-01" db="EMBL/GenBank/DDBJ databases">
        <title>Genome assemblies of Stephania.</title>
        <authorList>
            <person name="Yang L."/>
        </authorList>
    </citation>
    <scope>NUCLEOTIDE SEQUENCE [LARGE SCALE GENOMIC DNA]</scope>
    <source>
        <strain evidence="13">QJT</strain>
        <tissue evidence="13">Leaf</tissue>
    </source>
</reference>
<dbReference type="GO" id="GO:0046923">
    <property type="term" value="F:ER retention sequence binding"/>
    <property type="evidence" value="ECO:0007669"/>
    <property type="project" value="InterPro"/>
</dbReference>
<keyword evidence="8" id="KW-0653">Protein transport</keyword>
<dbReference type="PRINTS" id="PR00660">
    <property type="entry name" value="ERLUMENR"/>
</dbReference>
<feature type="domain" description="DEAD/DEAH-box helicase" evidence="12">
    <location>
        <begin position="116"/>
        <end position="193"/>
    </location>
</feature>
<name>A0AAP0ETZ2_9MAGN</name>
<evidence type="ECO:0000256" key="1">
    <source>
        <dbReference type="ARBA" id="ARBA00004477"/>
    </source>
</evidence>
<comment type="subcellular location">
    <subcellularLocation>
        <location evidence="1">Endoplasmic reticulum membrane</location>
        <topology evidence="1">Multi-pass membrane protein</topology>
    </subcellularLocation>
</comment>
<comment type="similarity">
    <text evidence="2">Belongs to the ERD2 family.</text>
</comment>
<dbReference type="GO" id="GO:0006621">
    <property type="term" value="P:protein retention in ER lumen"/>
    <property type="evidence" value="ECO:0007669"/>
    <property type="project" value="InterPro"/>
</dbReference>
<dbReference type="InterPro" id="IPR011545">
    <property type="entry name" value="DEAD/DEAH_box_helicase_dom"/>
</dbReference>
<comment type="caution">
    <text evidence="13">The sequence shown here is derived from an EMBL/GenBank/DDBJ whole genome shotgun (WGS) entry which is preliminary data.</text>
</comment>
<sequence length="299" mass="33142">MRLYCDYEEVATSISDEEKADGDANIDDEEMVDANIDAEDEEMVDANIDDEEMVDANINDEEMMNFEVRDGEFLGFLHFVRFRCFGGELNQNGVQIAELICRIEATGEGSSVNVPSPIQSHVWPFLSDSRDLIDIAKTGSGHYTDSLLGKTLAFGILAFVHVLCKKKLGDSGRACPWCSVLSPTRELAQQSVSSDLDEFEGFEGNDENDWEDLGFIGDHDSLINVLVLLLKIHITKSWSGVSLKTQELYAMMLLARYLDLCGGHRAISHGIGLKVQPKQDDLLQVTSTLPLSSIFSSYA</sequence>
<dbReference type="Proteomes" id="UP001417504">
    <property type="component" value="Unassembled WGS sequence"/>
</dbReference>
<evidence type="ECO:0000313" key="13">
    <source>
        <dbReference type="EMBL" id="KAK9096618.1"/>
    </source>
</evidence>
<keyword evidence="9" id="KW-1133">Transmembrane helix</keyword>
<gene>
    <name evidence="13" type="ORF">Sjap_022115</name>
</gene>
<evidence type="ECO:0000256" key="8">
    <source>
        <dbReference type="ARBA" id="ARBA00022927"/>
    </source>
</evidence>
<dbReference type="InterPro" id="IPR027417">
    <property type="entry name" value="P-loop_NTPase"/>
</dbReference>
<keyword evidence="6" id="KW-0694">RNA-binding</keyword>
<evidence type="ECO:0000256" key="2">
    <source>
        <dbReference type="ARBA" id="ARBA00010120"/>
    </source>
</evidence>
<dbReference type="AlphaFoldDB" id="A0AAP0ETZ2"/>
<dbReference type="EMBL" id="JBBNAE010000009">
    <property type="protein sequence ID" value="KAK9096618.1"/>
    <property type="molecule type" value="Genomic_DNA"/>
</dbReference>
<protein>
    <recommendedName>
        <fullName evidence="12">DEAD/DEAH-box helicase domain-containing protein</fullName>
    </recommendedName>
</protein>
<dbReference type="GO" id="GO:0005524">
    <property type="term" value="F:ATP binding"/>
    <property type="evidence" value="ECO:0007669"/>
    <property type="project" value="InterPro"/>
</dbReference>
<accession>A0AAP0ETZ2</accession>
<organism evidence="13 14">
    <name type="scientific">Stephania japonica</name>
    <dbReference type="NCBI Taxonomy" id="461633"/>
    <lineage>
        <taxon>Eukaryota</taxon>
        <taxon>Viridiplantae</taxon>
        <taxon>Streptophyta</taxon>
        <taxon>Embryophyta</taxon>
        <taxon>Tracheophyta</taxon>
        <taxon>Spermatophyta</taxon>
        <taxon>Magnoliopsida</taxon>
        <taxon>Ranunculales</taxon>
        <taxon>Menispermaceae</taxon>
        <taxon>Menispermoideae</taxon>
        <taxon>Cissampelideae</taxon>
        <taxon>Stephania</taxon>
    </lineage>
</organism>
<dbReference type="SUPFAM" id="SSF52540">
    <property type="entry name" value="P-loop containing nucleoside triphosphate hydrolases"/>
    <property type="match status" value="1"/>
</dbReference>
<dbReference type="PANTHER" id="PTHR47958">
    <property type="entry name" value="ATP-DEPENDENT RNA HELICASE DBP3"/>
    <property type="match status" value="1"/>
</dbReference>
<evidence type="ECO:0000256" key="10">
    <source>
        <dbReference type="ARBA" id="ARBA00023136"/>
    </source>
</evidence>
<keyword evidence="10" id="KW-0472">Membrane</keyword>
<evidence type="ECO:0000259" key="12">
    <source>
        <dbReference type="Pfam" id="PF00270"/>
    </source>
</evidence>
<evidence type="ECO:0000256" key="4">
    <source>
        <dbReference type="ARBA" id="ARBA00022692"/>
    </source>
</evidence>
<evidence type="ECO:0000256" key="9">
    <source>
        <dbReference type="ARBA" id="ARBA00022989"/>
    </source>
</evidence>
<dbReference type="GO" id="GO:0003723">
    <property type="term" value="F:RNA binding"/>
    <property type="evidence" value="ECO:0007669"/>
    <property type="project" value="UniProtKB-KW"/>
</dbReference>
<keyword evidence="3" id="KW-0813">Transport</keyword>
<evidence type="ECO:0000256" key="11">
    <source>
        <dbReference type="ARBA" id="ARBA00023170"/>
    </source>
</evidence>
<dbReference type="InterPro" id="IPR000133">
    <property type="entry name" value="ER_ret_rcpt"/>
</dbReference>
<keyword evidence="4" id="KW-0812">Transmembrane</keyword>
<evidence type="ECO:0000313" key="14">
    <source>
        <dbReference type="Proteomes" id="UP001417504"/>
    </source>
</evidence>
<dbReference type="Pfam" id="PF00270">
    <property type="entry name" value="DEAD"/>
    <property type="match status" value="1"/>
</dbReference>
<evidence type="ECO:0000256" key="6">
    <source>
        <dbReference type="ARBA" id="ARBA00022884"/>
    </source>
</evidence>
<evidence type="ECO:0000256" key="5">
    <source>
        <dbReference type="ARBA" id="ARBA00022824"/>
    </source>
</evidence>
<evidence type="ECO:0000256" key="7">
    <source>
        <dbReference type="ARBA" id="ARBA00022892"/>
    </source>
</evidence>
<dbReference type="Gene3D" id="3.40.50.300">
    <property type="entry name" value="P-loop containing nucleotide triphosphate hydrolases"/>
    <property type="match status" value="1"/>
</dbReference>
<keyword evidence="14" id="KW-1185">Reference proteome</keyword>
<dbReference type="GO" id="GO:0016192">
    <property type="term" value="P:vesicle-mediated transport"/>
    <property type="evidence" value="ECO:0007669"/>
    <property type="project" value="UniProtKB-KW"/>
</dbReference>
<dbReference type="GO" id="GO:0015031">
    <property type="term" value="P:protein transport"/>
    <property type="evidence" value="ECO:0007669"/>
    <property type="project" value="UniProtKB-KW"/>
</dbReference>
<keyword evidence="7" id="KW-0931">ER-Golgi transport</keyword>
<keyword evidence="11" id="KW-0675">Receptor</keyword>